<feature type="coiled-coil region" evidence="1">
    <location>
        <begin position="234"/>
        <end position="272"/>
    </location>
</feature>
<feature type="region of interest" description="Disordered" evidence="2">
    <location>
        <begin position="119"/>
        <end position="154"/>
    </location>
</feature>
<proteinExistence type="predicted"/>
<evidence type="ECO:0000313" key="4">
    <source>
        <dbReference type="EMBL" id="CAI2719360.1"/>
    </source>
</evidence>
<reference evidence="4 5" key="1">
    <citation type="submission" date="2022-09" db="EMBL/GenBank/DDBJ databases">
        <authorList>
            <person name="Kop L."/>
        </authorList>
    </citation>
    <scope>NUCLEOTIDE SEQUENCE [LARGE SCALE GENOMIC DNA]</scope>
    <source>
        <strain evidence="4 5">347</strain>
    </source>
</reference>
<keyword evidence="3" id="KW-0812">Transmembrane</keyword>
<evidence type="ECO:0000256" key="2">
    <source>
        <dbReference type="SAM" id="MobiDB-lite"/>
    </source>
</evidence>
<dbReference type="NCBIfam" id="TIGR03545">
    <property type="entry name" value="TIGR03545 family protein"/>
    <property type="match status" value="1"/>
</dbReference>
<sequence length="609" mass="67107">MKPKTGFIRWWGLIPFVVAVGLIAGFVLLFLDSLIKDTIEDQGSQALGAQVDVGSVKTSLMNHSIQIRGIQIANAENLDENIVEVGNFTFDFDLNQAFSKKLIVDELTAEGIAFNTKRKTPARPVKKPVKEKEEPEAKPDDSGSGPGFAGFDPLKGMKFQSPQDILKNEKLETLERIQQVKGDVEATKNKWQDVVQNQLGKNALDEFKQKIDGIQTRAKSISGPGDIQALTADIQSLRGDIQSKVDQVRNLKSELKAETEKARSLVKDLKDLPQKDIARLKNKYSLDLKGGTGLVGALIAGPFKEQLDKGRRYYEKLKPYLNKKKEPVVPEPETPARGKGLTIEFLKPKPTPDLLVRHGTLSLTLLGQTVSGDIKDLSDNQKIHGQPMRVKLDAANNERFKRFALDLTVDRTGTSARDTLETRIDALKLTDFKTGKAVKVEQGGANIAGTLNIVSEQALTGNVHVQARDMDLKWTQADSGEVGDILQKTLSSVNRFYLKLLLSGTVDDYALKVESDLNQTLNRAIRGVFDDKVKDFEGKLKSAILEKTQGPLKDSAGSLASLVDLQKMLNSKESSYENLLGEVTEKALLPKLKLPGKAGDLLKDFKLPF</sequence>
<evidence type="ECO:0000256" key="3">
    <source>
        <dbReference type="SAM" id="Phobius"/>
    </source>
</evidence>
<evidence type="ECO:0000313" key="5">
    <source>
        <dbReference type="Proteomes" id="UP001157733"/>
    </source>
</evidence>
<dbReference type="Gene3D" id="1.10.287.1490">
    <property type="match status" value="1"/>
</dbReference>
<dbReference type="RefSeq" id="WP_282012195.1">
    <property type="nucleotide sequence ID" value="NZ_OX336137.1"/>
</dbReference>
<evidence type="ECO:0000256" key="1">
    <source>
        <dbReference type="SAM" id="Coils"/>
    </source>
</evidence>
<dbReference type="InterPro" id="IPR019934">
    <property type="entry name" value="CHP03545"/>
</dbReference>
<dbReference type="EMBL" id="OX336137">
    <property type="protein sequence ID" value="CAI2719360.1"/>
    <property type="molecule type" value="Genomic_DNA"/>
</dbReference>
<accession>A0ABM9HH63</accession>
<organism evidence="4 5">
    <name type="scientific">Nitrospina watsonii</name>
    <dbReference type="NCBI Taxonomy" id="1323948"/>
    <lineage>
        <taxon>Bacteria</taxon>
        <taxon>Pseudomonadati</taxon>
        <taxon>Nitrospinota/Tectimicrobiota group</taxon>
        <taxon>Nitrospinota</taxon>
        <taxon>Nitrospinia</taxon>
        <taxon>Nitrospinales</taxon>
        <taxon>Nitrospinaceae</taxon>
        <taxon>Nitrospina</taxon>
    </lineage>
</organism>
<gene>
    <name evidence="4" type="ORF">NSPWAT_2504</name>
</gene>
<name>A0ABM9HH63_9BACT</name>
<keyword evidence="3" id="KW-0472">Membrane</keyword>
<protein>
    <recommendedName>
        <fullName evidence="6">TIGR03545 family protein</fullName>
    </recommendedName>
</protein>
<dbReference type="Proteomes" id="UP001157733">
    <property type="component" value="Chromosome"/>
</dbReference>
<feature type="compositionally biased region" description="Basic and acidic residues" evidence="2">
    <location>
        <begin position="128"/>
        <end position="141"/>
    </location>
</feature>
<keyword evidence="3" id="KW-1133">Transmembrane helix</keyword>
<evidence type="ECO:0008006" key="6">
    <source>
        <dbReference type="Google" id="ProtNLM"/>
    </source>
</evidence>
<keyword evidence="5" id="KW-1185">Reference proteome</keyword>
<feature type="transmembrane region" description="Helical" evidence="3">
    <location>
        <begin position="12"/>
        <end position="31"/>
    </location>
</feature>
<keyword evidence="1" id="KW-0175">Coiled coil</keyword>